<reference evidence="1" key="1">
    <citation type="submission" date="2022-02" db="EMBL/GenBank/DDBJ databases">
        <title>Plant Genome Project.</title>
        <authorList>
            <person name="Zhang R.-G."/>
        </authorList>
    </citation>
    <scope>NUCLEOTIDE SEQUENCE</scope>
    <source>
        <strain evidence="1">AT1</strain>
    </source>
</reference>
<evidence type="ECO:0000313" key="1">
    <source>
        <dbReference type="EMBL" id="KAI8534248.1"/>
    </source>
</evidence>
<proteinExistence type="predicted"/>
<organism evidence="1 2">
    <name type="scientific">Rhododendron molle</name>
    <name type="common">Chinese azalea</name>
    <name type="synonym">Azalea mollis</name>
    <dbReference type="NCBI Taxonomy" id="49168"/>
    <lineage>
        <taxon>Eukaryota</taxon>
        <taxon>Viridiplantae</taxon>
        <taxon>Streptophyta</taxon>
        <taxon>Embryophyta</taxon>
        <taxon>Tracheophyta</taxon>
        <taxon>Spermatophyta</taxon>
        <taxon>Magnoliopsida</taxon>
        <taxon>eudicotyledons</taxon>
        <taxon>Gunneridae</taxon>
        <taxon>Pentapetalae</taxon>
        <taxon>asterids</taxon>
        <taxon>Ericales</taxon>
        <taxon>Ericaceae</taxon>
        <taxon>Ericoideae</taxon>
        <taxon>Rhodoreae</taxon>
        <taxon>Rhododendron</taxon>
    </lineage>
</organism>
<accession>A0ACC0M1F4</accession>
<sequence length="71" mass="7795">MSNLWTGERYAQIVEVGFVGDQGQGRYGILFQVSFDEEGFVFPGAITITGRLDGGFVLVGFVMRGDLKVDM</sequence>
<dbReference type="Proteomes" id="UP001062846">
    <property type="component" value="Chromosome 10"/>
</dbReference>
<name>A0ACC0M1F4_RHOML</name>
<evidence type="ECO:0000313" key="2">
    <source>
        <dbReference type="Proteomes" id="UP001062846"/>
    </source>
</evidence>
<dbReference type="EMBL" id="CM046397">
    <property type="protein sequence ID" value="KAI8534248.1"/>
    <property type="molecule type" value="Genomic_DNA"/>
</dbReference>
<keyword evidence="2" id="KW-1185">Reference proteome</keyword>
<protein>
    <submittedName>
        <fullName evidence="1">Uncharacterized protein</fullName>
    </submittedName>
</protein>
<comment type="caution">
    <text evidence="1">The sequence shown here is derived from an EMBL/GenBank/DDBJ whole genome shotgun (WGS) entry which is preliminary data.</text>
</comment>
<gene>
    <name evidence="1" type="ORF">RHMOL_Rhmol10G0075100</name>
</gene>